<dbReference type="GeneID" id="7832858"/>
<reference evidence="2" key="1">
    <citation type="journal article" date="2006" name="PLoS Biol.">
        <title>Macronuclear genome sequence of the ciliate Tetrahymena thermophila, a model eukaryote.</title>
        <authorList>
            <person name="Eisen J.A."/>
            <person name="Coyne R.S."/>
            <person name="Wu M."/>
            <person name="Wu D."/>
            <person name="Thiagarajan M."/>
            <person name="Wortman J.R."/>
            <person name="Badger J.H."/>
            <person name="Ren Q."/>
            <person name="Amedeo P."/>
            <person name="Jones K.M."/>
            <person name="Tallon L.J."/>
            <person name="Delcher A.L."/>
            <person name="Salzberg S.L."/>
            <person name="Silva J.C."/>
            <person name="Haas B.J."/>
            <person name="Majoros W.H."/>
            <person name="Farzad M."/>
            <person name="Carlton J.M."/>
            <person name="Smith R.K. Jr."/>
            <person name="Garg J."/>
            <person name="Pearlman R.E."/>
            <person name="Karrer K.M."/>
            <person name="Sun L."/>
            <person name="Manning G."/>
            <person name="Elde N.C."/>
            <person name="Turkewitz A.P."/>
            <person name="Asai D.J."/>
            <person name="Wilkes D.E."/>
            <person name="Wang Y."/>
            <person name="Cai H."/>
            <person name="Collins K."/>
            <person name="Stewart B.A."/>
            <person name="Lee S.R."/>
            <person name="Wilamowska K."/>
            <person name="Weinberg Z."/>
            <person name="Ruzzo W.L."/>
            <person name="Wloga D."/>
            <person name="Gaertig J."/>
            <person name="Frankel J."/>
            <person name="Tsao C.-C."/>
            <person name="Gorovsky M.A."/>
            <person name="Keeling P.J."/>
            <person name="Waller R.F."/>
            <person name="Patron N.J."/>
            <person name="Cherry J.M."/>
            <person name="Stover N.A."/>
            <person name="Krieger C.J."/>
            <person name="del Toro C."/>
            <person name="Ryder H.F."/>
            <person name="Williamson S.C."/>
            <person name="Barbeau R.A."/>
            <person name="Hamilton E.P."/>
            <person name="Orias E."/>
        </authorList>
    </citation>
    <scope>NUCLEOTIDE SEQUENCE [LARGE SCALE GENOMIC DNA]</scope>
    <source>
        <strain evidence="2">SB210</strain>
    </source>
</reference>
<protein>
    <submittedName>
        <fullName evidence="1">Uncharacterized protein</fullName>
    </submittedName>
</protein>
<accession>Q22HC4</accession>
<evidence type="ECO:0000313" key="2">
    <source>
        <dbReference type="Proteomes" id="UP000009168"/>
    </source>
</evidence>
<proteinExistence type="predicted"/>
<evidence type="ECO:0000313" key="1">
    <source>
        <dbReference type="EMBL" id="EAR84777.1"/>
    </source>
</evidence>
<organism evidence="1 2">
    <name type="scientific">Tetrahymena thermophila (strain SB210)</name>
    <dbReference type="NCBI Taxonomy" id="312017"/>
    <lineage>
        <taxon>Eukaryota</taxon>
        <taxon>Sar</taxon>
        <taxon>Alveolata</taxon>
        <taxon>Ciliophora</taxon>
        <taxon>Intramacronucleata</taxon>
        <taxon>Oligohymenophorea</taxon>
        <taxon>Hymenostomatida</taxon>
        <taxon>Tetrahymenina</taxon>
        <taxon>Tetrahymenidae</taxon>
        <taxon>Tetrahymena</taxon>
    </lineage>
</organism>
<keyword evidence="2" id="KW-1185">Reference proteome</keyword>
<sequence>MSDHNATHNFQANLQVQKSQDYMQNLDDVNVNQIQQNMHKNHDFSLDDQFQHLGNYEEQNIIDFQDNFGNLLQDHENNWFQNYKNSNDSDEIYFHNVLNNKSQAIEKNYYQQSNQNNLQEEEEEIAAKQNIQNVGNTKSHEEQQQTQRYSLKDIQEYILNNPEYSKKYKKKIACPQCVKANLQAFEINKEESLFMCTNVNCSFPFESNELHLLTFQTKFKKRVFTKIKNYIQTKYDPSIEIYFDEEDVSAVIKQLEQYQEK</sequence>
<dbReference type="EMBL" id="GG662588">
    <property type="protein sequence ID" value="EAR84777.1"/>
    <property type="molecule type" value="Genomic_DNA"/>
</dbReference>
<dbReference type="OrthoDB" id="4039633at2759"/>
<name>Q22HC4_TETTS</name>
<dbReference type="InParanoid" id="Q22HC4"/>
<dbReference type="Proteomes" id="UP000009168">
    <property type="component" value="Unassembled WGS sequence"/>
</dbReference>
<gene>
    <name evidence="1" type="ORF">TTHERM_00637790</name>
</gene>
<dbReference type="RefSeq" id="XP_001032440.1">
    <property type="nucleotide sequence ID" value="XM_001032440.1"/>
</dbReference>
<dbReference type="HOGENOM" id="CLU_1067435_0_0_1"/>
<dbReference type="AlphaFoldDB" id="Q22HC4"/>
<dbReference type="KEGG" id="tet:TTHERM_00637790"/>